<evidence type="ECO:0000313" key="5">
    <source>
        <dbReference type="EMBL" id="GAU07682.1"/>
    </source>
</evidence>
<evidence type="ECO:0000256" key="1">
    <source>
        <dbReference type="ARBA" id="ARBA00022448"/>
    </source>
</evidence>
<dbReference type="SUPFAM" id="SSF52540">
    <property type="entry name" value="P-loop containing nucleoside triphosphate hydrolases"/>
    <property type="match status" value="1"/>
</dbReference>
<comment type="caution">
    <text evidence="5">The sequence shown here is derived from an EMBL/GenBank/DDBJ whole genome shotgun (WGS) entry which is preliminary data.</text>
</comment>
<keyword evidence="6" id="KW-1185">Reference proteome</keyword>
<dbReference type="PROSITE" id="PS50893">
    <property type="entry name" value="ABC_TRANSPORTER_2"/>
    <property type="match status" value="1"/>
</dbReference>
<accession>A0A194AC07</accession>
<dbReference type="GO" id="GO:0016887">
    <property type="term" value="F:ATP hydrolysis activity"/>
    <property type="evidence" value="ECO:0007669"/>
    <property type="project" value="InterPro"/>
</dbReference>
<dbReference type="PANTHER" id="PTHR42939:SF1">
    <property type="entry name" value="ABC TRANSPORTER ATP-BINDING PROTEIN ALBC-RELATED"/>
    <property type="match status" value="1"/>
</dbReference>
<gene>
    <name evidence="5" type="ORF">DPF_0377</name>
</gene>
<dbReference type="Pfam" id="PF00005">
    <property type="entry name" value="ABC_tran"/>
    <property type="match status" value="1"/>
</dbReference>
<evidence type="ECO:0000313" key="6">
    <source>
        <dbReference type="Proteomes" id="UP000095200"/>
    </source>
</evidence>
<dbReference type="InterPro" id="IPR027417">
    <property type="entry name" value="P-loop_NTPase"/>
</dbReference>
<dbReference type="SMART" id="SM00382">
    <property type="entry name" value="AAA"/>
    <property type="match status" value="1"/>
</dbReference>
<dbReference type="InterPro" id="IPR003439">
    <property type="entry name" value="ABC_transporter-like_ATP-bd"/>
</dbReference>
<feature type="domain" description="ABC transporter" evidence="4">
    <location>
        <begin position="6"/>
        <end position="219"/>
    </location>
</feature>
<dbReference type="Gene3D" id="3.40.50.300">
    <property type="entry name" value="P-loop containing nucleotide triphosphate hydrolases"/>
    <property type="match status" value="1"/>
</dbReference>
<keyword evidence="3 5" id="KW-0067">ATP-binding</keyword>
<dbReference type="Proteomes" id="UP000095200">
    <property type="component" value="Unassembled WGS sequence"/>
</dbReference>
<name>A0A194AC07_9BACT</name>
<dbReference type="STRING" id="1592317.DPF_0377"/>
<dbReference type="RefSeq" id="WP_069857191.1">
    <property type="nucleotide sequence ID" value="NZ_BDFE01000006.1"/>
</dbReference>
<dbReference type="PANTHER" id="PTHR42939">
    <property type="entry name" value="ABC TRANSPORTER ATP-BINDING PROTEIN ALBC-RELATED"/>
    <property type="match status" value="1"/>
</dbReference>
<evidence type="ECO:0000256" key="2">
    <source>
        <dbReference type="ARBA" id="ARBA00022741"/>
    </source>
</evidence>
<evidence type="ECO:0000259" key="4">
    <source>
        <dbReference type="PROSITE" id="PS50893"/>
    </source>
</evidence>
<keyword evidence="2" id="KW-0547">Nucleotide-binding</keyword>
<proteinExistence type="predicted"/>
<dbReference type="InterPro" id="IPR051782">
    <property type="entry name" value="ABC_Transporter_VariousFunc"/>
</dbReference>
<organism evidence="5 6">
    <name type="scientific">Desulfoplanes formicivorans</name>
    <dbReference type="NCBI Taxonomy" id="1592317"/>
    <lineage>
        <taxon>Bacteria</taxon>
        <taxon>Pseudomonadati</taxon>
        <taxon>Thermodesulfobacteriota</taxon>
        <taxon>Desulfovibrionia</taxon>
        <taxon>Desulfovibrionales</taxon>
        <taxon>Desulfoplanaceae</taxon>
        <taxon>Desulfoplanes</taxon>
    </lineage>
</organism>
<reference evidence="6" key="1">
    <citation type="submission" date="2016-06" db="EMBL/GenBank/DDBJ databases">
        <title>Draft genome sequence of Desulfoplanes formicivorans strain Pf12B.</title>
        <authorList>
            <person name="Watanabe M."/>
            <person name="Kojima H."/>
            <person name="Fukui M."/>
        </authorList>
    </citation>
    <scope>NUCLEOTIDE SEQUENCE [LARGE SCALE GENOMIC DNA]</scope>
    <source>
        <strain evidence="6">Pf12B</strain>
    </source>
</reference>
<evidence type="ECO:0000256" key="3">
    <source>
        <dbReference type="ARBA" id="ARBA00022840"/>
    </source>
</evidence>
<sequence>MSRVLVTVQDLYHFYGSRLVFKHVAFSLEQGMAVLVTGENGAGKSTLLKCVAGLVRPSGGQVARHVGDHEIAYMGHATFVYPSMTAVQNLDFWNRMYGLGRCEKDLLALLERVSLKVHAFERARGFSRGMAQRLALARILLLAPRVILLDEPSTGLDTGSCELLFHEIETARHNGAGIMWVSHDISRDLAQTDHVLRLAGRAMDFWGTTRAFTEGGHDVH</sequence>
<keyword evidence="1" id="KW-0813">Transport</keyword>
<dbReference type="GO" id="GO:0005524">
    <property type="term" value="F:ATP binding"/>
    <property type="evidence" value="ECO:0007669"/>
    <property type="project" value="UniProtKB-KW"/>
</dbReference>
<protein>
    <submittedName>
        <fullName evidence="5">ABC transporter ATP-binding protein</fullName>
    </submittedName>
</protein>
<dbReference type="EMBL" id="BDFE01000006">
    <property type="protein sequence ID" value="GAU07682.1"/>
    <property type="molecule type" value="Genomic_DNA"/>
</dbReference>
<dbReference type="OrthoDB" id="9809450at2"/>
<dbReference type="InterPro" id="IPR003593">
    <property type="entry name" value="AAA+_ATPase"/>
</dbReference>
<dbReference type="AlphaFoldDB" id="A0A194AC07"/>